<keyword evidence="2" id="KW-0808">Transferase</keyword>
<dbReference type="GO" id="GO:0016740">
    <property type="term" value="F:transferase activity"/>
    <property type="evidence" value="ECO:0007669"/>
    <property type="project" value="UniProtKB-KW"/>
</dbReference>
<comment type="caution">
    <text evidence="2">The sequence shown here is derived from an EMBL/GenBank/DDBJ whole genome shotgun (WGS) entry which is preliminary data.</text>
</comment>
<reference evidence="2 3" key="1">
    <citation type="submission" date="2016-02" db="EMBL/GenBank/DDBJ databases">
        <title>Genome sequence of Clostridium colicanis DSM 13634.</title>
        <authorList>
            <person name="Poehlein A."/>
            <person name="Daniel R."/>
        </authorList>
    </citation>
    <scope>NUCLEOTIDE SEQUENCE [LARGE SCALE GENOMIC DNA]</scope>
    <source>
        <strain evidence="2 3">DSM 13634</strain>
    </source>
</reference>
<dbReference type="AlphaFoldDB" id="A0A151AR88"/>
<evidence type="ECO:0000259" key="1">
    <source>
        <dbReference type="Pfam" id="PF18765"/>
    </source>
</evidence>
<dbReference type="PATRIC" id="fig|1121305.3.peg.65"/>
<dbReference type="SUPFAM" id="SSF81301">
    <property type="entry name" value="Nucleotidyltransferase"/>
    <property type="match status" value="1"/>
</dbReference>
<dbReference type="RefSeq" id="WP_106024081.1">
    <property type="nucleotide sequence ID" value="NZ_LTBB01000001.1"/>
</dbReference>
<dbReference type="Gene3D" id="1.20.120.330">
    <property type="entry name" value="Nucleotidyltransferases domain 2"/>
    <property type="match status" value="1"/>
</dbReference>
<feature type="domain" description="Polymerase beta nucleotidyltransferase" evidence="1">
    <location>
        <begin position="15"/>
        <end position="109"/>
    </location>
</feature>
<proteinExistence type="predicted"/>
<dbReference type="InterPro" id="IPR043519">
    <property type="entry name" value="NT_sf"/>
</dbReference>
<dbReference type="Pfam" id="PF18765">
    <property type="entry name" value="Polbeta"/>
    <property type="match status" value="1"/>
</dbReference>
<dbReference type="InterPro" id="IPR041633">
    <property type="entry name" value="Polbeta"/>
</dbReference>
<keyword evidence="3" id="KW-1185">Reference proteome</keyword>
<dbReference type="EMBL" id="LTBB01000001">
    <property type="protein sequence ID" value="KYH30125.1"/>
    <property type="molecule type" value="Genomic_DNA"/>
</dbReference>
<accession>A0A151AR88</accession>
<gene>
    <name evidence="2" type="ORF">CLCOL_00630</name>
</gene>
<dbReference type="CDD" id="cd05403">
    <property type="entry name" value="NT_KNTase_like"/>
    <property type="match status" value="1"/>
</dbReference>
<protein>
    <submittedName>
        <fullName evidence="2">Nucleotidyltransferase domain protein</fullName>
    </submittedName>
</protein>
<evidence type="ECO:0000313" key="3">
    <source>
        <dbReference type="Proteomes" id="UP000075374"/>
    </source>
</evidence>
<sequence length="299" mass="35052">MLSTIMKYQKAFKSLVDRLKSNDSILAAMVFGSIVTGDLWEGSDIDLFVISKENIRDIRNIYTEEKGIPVHIKLMSKKSLLEMHKEELIGGFIHRVFVSSRLVFSKDEEITAHYDLGRYYPDVDREKWNMVYLGDLIKSIGVCKKYLYNNGIYMAYSYAVKCVEEFSKVYINSSGYMIGKDVVTMAMNLNDDLKRLIDDLFFTSKEESYDAIQNILTFFEDNIDENLKKYASLLINYMKEKDCFLSSEDIRKDDFFKGYDIDFEGILVKLWEKGIIKKESREHKDELNNLLFKEKVYFI</sequence>
<dbReference type="Gene3D" id="3.30.460.10">
    <property type="entry name" value="Beta Polymerase, domain 2"/>
    <property type="match status" value="1"/>
</dbReference>
<dbReference type="Proteomes" id="UP000075374">
    <property type="component" value="Unassembled WGS sequence"/>
</dbReference>
<organism evidence="2 3">
    <name type="scientific">Clostridium colicanis DSM 13634</name>
    <dbReference type="NCBI Taxonomy" id="1121305"/>
    <lineage>
        <taxon>Bacteria</taxon>
        <taxon>Bacillati</taxon>
        <taxon>Bacillota</taxon>
        <taxon>Clostridia</taxon>
        <taxon>Eubacteriales</taxon>
        <taxon>Clostridiaceae</taxon>
        <taxon>Clostridium</taxon>
    </lineage>
</organism>
<dbReference type="STRING" id="1121305.CLCOL_00630"/>
<evidence type="ECO:0000313" key="2">
    <source>
        <dbReference type="EMBL" id="KYH30125.1"/>
    </source>
</evidence>
<name>A0A151AR88_9CLOT</name>